<evidence type="ECO:0000256" key="1">
    <source>
        <dbReference type="SAM" id="MobiDB-lite"/>
    </source>
</evidence>
<feature type="compositionally biased region" description="Low complexity" evidence="1">
    <location>
        <begin position="11"/>
        <end position="24"/>
    </location>
</feature>
<proteinExistence type="predicted"/>
<reference evidence="2" key="1">
    <citation type="submission" date="2017-08" db="EMBL/GenBank/DDBJ databases">
        <authorList>
            <person name="Polle J.E."/>
            <person name="Barry K."/>
            <person name="Cushman J."/>
            <person name="Schmutz J."/>
            <person name="Tran D."/>
            <person name="Hathwaick L.T."/>
            <person name="Yim W.C."/>
            <person name="Jenkins J."/>
            <person name="Mckie-Krisberg Z.M."/>
            <person name="Prochnik S."/>
            <person name="Lindquist E."/>
            <person name="Dockter R.B."/>
            <person name="Adam C."/>
            <person name="Molina H."/>
            <person name="Bunkerborg J."/>
            <person name="Jin E."/>
            <person name="Buchheim M."/>
            <person name="Magnuson J."/>
        </authorList>
    </citation>
    <scope>NUCLEOTIDE SEQUENCE</scope>
    <source>
        <strain evidence="2">CCAP 19/18</strain>
    </source>
</reference>
<gene>
    <name evidence="2" type="ORF">DUNSADRAFT_5245</name>
</gene>
<feature type="region of interest" description="Disordered" evidence="1">
    <location>
        <begin position="1"/>
        <end position="86"/>
    </location>
</feature>
<dbReference type="EMBL" id="MU069637">
    <property type="protein sequence ID" value="KAF5836914.1"/>
    <property type="molecule type" value="Genomic_DNA"/>
</dbReference>
<evidence type="ECO:0000313" key="2">
    <source>
        <dbReference type="EMBL" id="KAF5836914.1"/>
    </source>
</evidence>
<keyword evidence="3" id="KW-1185">Reference proteome</keyword>
<protein>
    <submittedName>
        <fullName evidence="2">Uncharacterized protein</fullName>
    </submittedName>
</protein>
<dbReference type="Proteomes" id="UP000815325">
    <property type="component" value="Unassembled WGS sequence"/>
</dbReference>
<evidence type="ECO:0000313" key="3">
    <source>
        <dbReference type="Proteomes" id="UP000815325"/>
    </source>
</evidence>
<sequence length="105" mass="11184">MLGSPYEPRLPARGAPSSSAAAQPELGEHRSLRFEQDQAYEESLAADRAKEEAAQAAARTAAAEAKRAQEEAEASERAQVEEENRVKAGEGWRVFGAAADAALIC</sequence>
<organism evidence="2 3">
    <name type="scientific">Dunaliella salina</name>
    <name type="common">Green alga</name>
    <name type="synonym">Protococcus salinus</name>
    <dbReference type="NCBI Taxonomy" id="3046"/>
    <lineage>
        <taxon>Eukaryota</taxon>
        <taxon>Viridiplantae</taxon>
        <taxon>Chlorophyta</taxon>
        <taxon>core chlorophytes</taxon>
        <taxon>Chlorophyceae</taxon>
        <taxon>CS clade</taxon>
        <taxon>Chlamydomonadales</taxon>
        <taxon>Dunaliellaceae</taxon>
        <taxon>Dunaliella</taxon>
    </lineage>
</organism>
<accession>A0ABQ7GQN3</accession>
<comment type="caution">
    <text evidence="2">The sequence shown here is derived from an EMBL/GenBank/DDBJ whole genome shotgun (WGS) entry which is preliminary data.</text>
</comment>
<feature type="compositionally biased region" description="Basic and acidic residues" evidence="1">
    <location>
        <begin position="26"/>
        <end position="36"/>
    </location>
</feature>
<feature type="compositionally biased region" description="Low complexity" evidence="1">
    <location>
        <begin position="54"/>
        <end position="63"/>
    </location>
</feature>
<name>A0ABQ7GQN3_DUNSA</name>
<feature type="compositionally biased region" description="Basic and acidic residues" evidence="1">
    <location>
        <begin position="64"/>
        <end position="86"/>
    </location>
</feature>